<dbReference type="InterPro" id="IPR000172">
    <property type="entry name" value="GMC_OxRdtase_N"/>
</dbReference>
<evidence type="ECO:0000256" key="7">
    <source>
        <dbReference type="ARBA" id="ARBA00023098"/>
    </source>
</evidence>
<evidence type="ECO:0000256" key="1">
    <source>
        <dbReference type="ARBA" id="ARBA00001974"/>
    </source>
</evidence>
<evidence type="ECO:0000256" key="6">
    <source>
        <dbReference type="ARBA" id="ARBA00023002"/>
    </source>
</evidence>
<dbReference type="InterPro" id="IPR003953">
    <property type="entry name" value="FAD-dep_OxRdtase_2_FAD-bd"/>
</dbReference>
<proteinExistence type="inferred from homology"/>
<evidence type="ECO:0000256" key="2">
    <source>
        <dbReference type="ARBA" id="ARBA00010790"/>
    </source>
</evidence>
<feature type="domain" description="Glucose-methanol-choline oxidoreductase N-terminal" evidence="16">
    <location>
        <begin position="190"/>
        <end position="277"/>
    </location>
</feature>
<dbReference type="GO" id="GO:0004769">
    <property type="term" value="F:steroid Delta-isomerase activity"/>
    <property type="evidence" value="ECO:0007669"/>
    <property type="project" value="UniProtKB-EC"/>
</dbReference>
<evidence type="ECO:0000259" key="16">
    <source>
        <dbReference type="Pfam" id="PF00732"/>
    </source>
</evidence>
<feature type="domain" description="Glucose-methanol-choline oxidoreductase C-terminal" evidence="18">
    <location>
        <begin position="468"/>
        <end position="522"/>
    </location>
</feature>
<keyword evidence="4" id="KW-0285">Flavoprotein</keyword>
<dbReference type="GO" id="GO:0016995">
    <property type="term" value="F:cholesterol oxidase activity"/>
    <property type="evidence" value="ECO:0007669"/>
    <property type="project" value="UniProtKB-EC"/>
</dbReference>
<dbReference type="AlphaFoldDB" id="A0A0D1LJU3"/>
<dbReference type="STRING" id="280871.TL10_14245"/>
<gene>
    <name evidence="19" type="ORF">TL10_14245</name>
</gene>
<dbReference type="EMBL" id="JXST01000018">
    <property type="protein sequence ID" value="KIU16311.1"/>
    <property type="molecule type" value="Genomic_DNA"/>
</dbReference>
<evidence type="ECO:0000256" key="11">
    <source>
        <dbReference type="ARBA" id="ARBA00038856"/>
    </source>
</evidence>
<dbReference type="Pfam" id="PF00732">
    <property type="entry name" value="GMC_oxred_N"/>
    <property type="match status" value="1"/>
</dbReference>
<comment type="caution">
    <text evidence="19">The sequence shown here is derived from an EMBL/GenBank/DDBJ whole genome shotgun (WGS) entry which is preliminary data.</text>
</comment>
<evidence type="ECO:0000259" key="17">
    <source>
        <dbReference type="Pfam" id="PF00890"/>
    </source>
</evidence>
<sequence>MEPDYDVLIIGSGFGGSVSALRLTEKGYRVGVLEAGPRYSDADFAKTSWDLRKFLWAPKLGMYGIQRIHLLRNVMILAGAGVGGGSLNYANTLYIPPDPFFNDPQWKDITDWRAELMPHYEQAQRMLGVVQNPTFTDADKIIKEVAEDMGCADTFVATPVGVFFGADGEKTPGKTVPDPYFGGAGPARTGCIECGECMTGCRHGAKNTLVKNYLGLAEKAGAQVHPLTTVSSFRQRGDGLWEVATRRTNGRVRRGKRTFTAKYLIVAAGTYNTQKLLFKVRDTGKLTKLSDKLGVLTRTNSESIVGAQTREVPTDMDLTHGVAITSSIHPTPDTHIEPVRYGKGSNAMGMLQTLMTDGAGPQGTDVPRWKQFLNQAGEDPRELIRLLNPQHWSERTVIALVMQHLDNSITTFTKRGPGGFRIMSSKQGHGEPNPTWIPVGNEATRRMAEKVGGIAGGTWGELFNIPLTAHFLGGAAIGDSQATGVIDPYHRVYNYPTLFVTDGAAISANLGVNPSLSIAAQAERAAALWPNKGQDDARPAQGEPYQRIEPVAPDRPVVPVDAPGALRRLPITPI</sequence>
<evidence type="ECO:0000259" key="18">
    <source>
        <dbReference type="Pfam" id="PF05199"/>
    </source>
</evidence>
<evidence type="ECO:0000256" key="13">
    <source>
        <dbReference type="ARBA" id="ARBA00049723"/>
    </source>
</evidence>
<dbReference type="Pfam" id="PF05199">
    <property type="entry name" value="GMC_oxred_C"/>
    <property type="match status" value="1"/>
</dbReference>
<organism evidence="19 20">
    <name type="scientific">Mycolicibacterium llatzerense</name>
    <dbReference type="NCBI Taxonomy" id="280871"/>
    <lineage>
        <taxon>Bacteria</taxon>
        <taxon>Bacillati</taxon>
        <taxon>Actinomycetota</taxon>
        <taxon>Actinomycetes</taxon>
        <taxon>Mycobacteriales</taxon>
        <taxon>Mycobacteriaceae</taxon>
        <taxon>Mycolicibacterium</taxon>
    </lineage>
</organism>
<keyword evidence="7" id="KW-0443">Lipid metabolism</keyword>
<dbReference type="PANTHER" id="PTHR47470:SF1">
    <property type="entry name" value="FAD-DEPENDENT OXIDOREDUCTASE 2 FAD BINDING DOMAIN-CONTAINING PROTEIN"/>
    <property type="match status" value="1"/>
</dbReference>
<dbReference type="InterPro" id="IPR052542">
    <property type="entry name" value="Cholesterol_Oxidase"/>
</dbReference>
<dbReference type="EC" id="1.1.3.6" evidence="13"/>
<evidence type="ECO:0000256" key="10">
    <source>
        <dbReference type="ARBA" id="ARBA00023235"/>
    </source>
</evidence>
<evidence type="ECO:0000313" key="20">
    <source>
        <dbReference type="Proteomes" id="UP000032221"/>
    </source>
</evidence>
<evidence type="ECO:0000256" key="3">
    <source>
        <dbReference type="ARBA" id="ARBA00022548"/>
    </source>
</evidence>
<evidence type="ECO:0000256" key="8">
    <source>
        <dbReference type="ARBA" id="ARBA00023166"/>
    </source>
</evidence>
<keyword evidence="9" id="KW-0753">Steroid metabolism</keyword>
<keyword evidence="8" id="KW-1207">Sterol metabolism</keyword>
<keyword evidence="5" id="KW-0274">FAD</keyword>
<comment type="cofactor">
    <cofactor evidence="1">
        <name>FAD</name>
        <dbReference type="ChEBI" id="CHEBI:57692"/>
    </cofactor>
</comment>
<keyword evidence="6" id="KW-0560">Oxidoreductase</keyword>
<dbReference type="InterPro" id="IPR036188">
    <property type="entry name" value="FAD/NAD-bd_sf"/>
</dbReference>
<keyword evidence="10" id="KW-0413">Isomerase</keyword>
<feature type="domain" description="FAD-dependent oxidoreductase 2 FAD-binding" evidence="17">
    <location>
        <begin position="6"/>
        <end position="42"/>
    </location>
</feature>
<evidence type="ECO:0000256" key="12">
    <source>
        <dbReference type="ARBA" id="ARBA00049645"/>
    </source>
</evidence>
<evidence type="ECO:0000256" key="9">
    <source>
        <dbReference type="ARBA" id="ARBA00023221"/>
    </source>
</evidence>
<dbReference type="EC" id="5.3.3.1" evidence="11"/>
<dbReference type="Proteomes" id="UP000032221">
    <property type="component" value="Unassembled WGS sequence"/>
</dbReference>
<dbReference type="Pfam" id="PF00890">
    <property type="entry name" value="FAD_binding_2"/>
    <property type="match status" value="1"/>
</dbReference>
<evidence type="ECO:0000256" key="15">
    <source>
        <dbReference type="ARBA" id="ARBA00049778"/>
    </source>
</evidence>
<dbReference type="PANTHER" id="PTHR47470">
    <property type="entry name" value="CHOLESTEROL OXIDASE"/>
    <property type="match status" value="1"/>
</dbReference>
<comment type="similarity">
    <text evidence="2">Belongs to the GMC oxidoreductase family.</text>
</comment>
<dbReference type="Gene3D" id="3.50.50.60">
    <property type="entry name" value="FAD/NAD(P)-binding domain"/>
    <property type="match status" value="3"/>
</dbReference>
<evidence type="ECO:0000256" key="4">
    <source>
        <dbReference type="ARBA" id="ARBA00022630"/>
    </source>
</evidence>
<dbReference type="GO" id="GO:0008203">
    <property type="term" value="P:cholesterol metabolic process"/>
    <property type="evidence" value="ECO:0007669"/>
    <property type="project" value="UniProtKB-KW"/>
</dbReference>
<dbReference type="RefSeq" id="WP_043986091.1">
    <property type="nucleotide sequence ID" value="NZ_JXST01000018.1"/>
</dbReference>
<dbReference type="OrthoDB" id="517968at2"/>
<dbReference type="PATRIC" id="fig|280871.6.peg.2959"/>
<dbReference type="GO" id="GO:0050660">
    <property type="term" value="F:flavin adenine dinucleotide binding"/>
    <property type="evidence" value="ECO:0007669"/>
    <property type="project" value="InterPro"/>
</dbReference>
<evidence type="ECO:0000256" key="14">
    <source>
        <dbReference type="ARBA" id="ARBA00049744"/>
    </source>
</evidence>
<keyword evidence="20" id="KW-1185">Reference proteome</keyword>
<accession>A0A0D1LJU3</accession>
<comment type="pathway">
    <text evidence="12">Steroid metabolism; cholesterol degradation.</text>
</comment>
<reference evidence="19 20" key="1">
    <citation type="submission" date="2015-01" db="EMBL/GenBank/DDBJ databases">
        <title>Genome sequence of Mycobacterium llatzerense and Mycobacterium immunogenum recovered from brain abscess.</title>
        <authorList>
            <person name="Greninger A.L."/>
            <person name="Langelier C."/>
            <person name="Cunningham G."/>
            <person name="Chiu C.Y."/>
            <person name="Miller S."/>
        </authorList>
    </citation>
    <scope>NUCLEOTIDE SEQUENCE [LARGE SCALE GENOMIC DNA]</scope>
    <source>
        <strain evidence="19 20">CLUC14</strain>
    </source>
</reference>
<dbReference type="SUPFAM" id="SSF51905">
    <property type="entry name" value="FAD/NAD(P)-binding domain"/>
    <property type="match status" value="1"/>
</dbReference>
<evidence type="ECO:0000313" key="19">
    <source>
        <dbReference type="EMBL" id="KIU16311.1"/>
    </source>
</evidence>
<keyword evidence="3" id="KW-0153">Cholesterol metabolism</keyword>
<evidence type="ECO:0000256" key="5">
    <source>
        <dbReference type="ARBA" id="ARBA00022827"/>
    </source>
</evidence>
<dbReference type="InterPro" id="IPR007867">
    <property type="entry name" value="GMC_OxRtase_C"/>
</dbReference>
<protein>
    <recommendedName>
        <fullName evidence="14">Cholesterol oxidase</fullName>
        <ecNumber evidence="13">1.1.3.6</ecNumber>
        <ecNumber evidence="11">5.3.3.1</ecNumber>
    </recommendedName>
    <alternativeName>
        <fullName evidence="15">Cholesterol isomerase</fullName>
    </alternativeName>
</protein>
<name>A0A0D1LJU3_9MYCO</name>